<gene>
    <name evidence="2" type="ORF">EB796_017997</name>
</gene>
<evidence type="ECO:0000256" key="1">
    <source>
        <dbReference type="SAM" id="Phobius"/>
    </source>
</evidence>
<proteinExistence type="predicted"/>
<keyword evidence="1" id="KW-1133">Transmembrane helix</keyword>
<dbReference type="EMBL" id="VXIV02002675">
    <property type="protein sequence ID" value="KAF6023701.1"/>
    <property type="molecule type" value="Genomic_DNA"/>
</dbReference>
<feature type="transmembrane region" description="Helical" evidence="1">
    <location>
        <begin position="15"/>
        <end position="34"/>
    </location>
</feature>
<sequence>MRALAACVKYCLPPIKLKILLVAAVMSLGMFLFCEKKPPNSSLLYPSVYKSFRNVSFALLPKTGSTNILRMICITVGPKCTNITGYPDEYHYVPSWEPKVVYQRRE</sequence>
<keyword evidence="1" id="KW-0472">Membrane</keyword>
<keyword evidence="1" id="KW-0812">Transmembrane</keyword>
<organism evidence="2 3">
    <name type="scientific">Bugula neritina</name>
    <name type="common">Brown bryozoan</name>
    <name type="synonym">Sertularia neritina</name>
    <dbReference type="NCBI Taxonomy" id="10212"/>
    <lineage>
        <taxon>Eukaryota</taxon>
        <taxon>Metazoa</taxon>
        <taxon>Spiralia</taxon>
        <taxon>Lophotrochozoa</taxon>
        <taxon>Bryozoa</taxon>
        <taxon>Gymnolaemata</taxon>
        <taxon>Cheilostomatida</taxon>
        <taxon>Flustrina</taxon>
        <taxon>Buguloidea</taxon>
        <taxon>Bugulidae</taxon>
        <taxon>Bugula</taxon>
    </lineage>
</organism>
<evidence type="ECO:0000313" key="3">
    <source>
        <dbReference type="Proteomes" id="UP000593567"/>
    </source>
</evidence>
<evidence type="ECO:0000313" key="2">
    <source>
        <dbReference type="EMBL" id="KAF6023701.1"/>
    </source>
</evidence>
<protein>
    <submittedName>
        <fullName evidence="2">Uncharacterized protein</fullName>
    </submittedName>
</protein>
<dbReference type="Proteomes" id="UP000593567">
    <property type="component" value="Unassembled WGS sequence"/>
</dbReference>
<keyword evidence="3" id="KW-1185">Reference proteome</keyword>
<dbReference type="AlphaFoldDB" id="A0A7J7JDL3"/>
<accession>A0A7J7JDL3</accession>
<comment type="caution">
    <text evidence="2">The sequence shown here is derived from an EMBL/GenBank/DDBJ whole genome shotgun (WGS) entry which is preliminary data.</text>
</comment>
<reference evidence="2" key="1">
    <citation type="submission" date="2020-06" db="EMBL/GenBank/DDBJ databases">
        <title>Draft genome of Bugula neritina, a colonial animal packing powerful symbionts and potential medicines.</title>
        <authorList>
            <person name="Rayko M."/>
        </authorList>
    </citation>
    <scope>NUCLEOTIDE SEQUENCE [LARGE SCALE GENOMIC DNA]</scope>
    <source>
        <strain evidence="2">Kwan_BN1</strain>
    </source>
</reference>
<name>A0A7J7JDL3_BUGNE</name>